<evidence type="ECO:0000313" key="2">
    <source>
        <dbReference type="EMBL" id="SHI74273.1"/>
    </source>
</evidence>
<dbReference type="OrthoDB" id="383937at2"/>
<keyword evidence="3" id="KW-1185">Reference proteome</keyword>
<name>A0A1M6DM94_9FIRM</name>
<accession>A0A1M6DM94</accession>
<dbReference type="EMBL" id="FQZS01000007">
    <property type="protein sequence ID" value="SHI74273.1"/>
    <property type="molecule type" value="Genomic_DNA"/>
</dbReference>
<feature type="chain" id="PRO_5039605421" evidence="1">
    <location>
        <begin position="21"/>
        <end position="153"/>
    </location>
</feature>
<proteinExistence type="predicted"/>
<dbReference type="AlphaFoldDB" id="A0A1M6DM94"/>
<organism evidence="2 3">
    <name type="scientific">Lutispora thermophila DSM 19022</name>
    <dbReference type="NCBI Taxonomy" id="1122184"/>
    <lineage>
        <taxon>Bacteria</taxon>
        <taxon>Bacillati</taxon>
        <taxon>Bacillota</taxon>
        <taxon>Clostridia</taxon>
        <taxon>Lutisporales</taxon>
        <taxon>Lutisporaceae</taxon>
        <taxon>Lutispora</taxon>
    </lineage>
</organism>
<feature type="signal peptide" evidence="1">
    <location>
        <begin position="1"/>
        <end position="20"/>
    </location>
</feature>
<sequence length="153" mass="17709">MKRIILSFIIISLIFTISYGTTPATGTNKEKEQFTYEVNEIYSATGSKGISSITMGNNGELALYNYYEKNICIFDKEGTKIREIEVGENWDGVLTFDKYNKLYVLLQSLEKKDRQENALFKRQLRIYDTQSNILLDRAVLWKLKGTVKNLLEK</sequence>
<reference evidence="2 3" key="1">
    <citation type="submission" date="2016-11" db="EMBL/GenBank/DDBJ databases">
        <authorList>
            <person name="Jaros S."/>
            <person name="Januszkiewicz K."/>
            <person name="Wedrychowicz H."/>
        </authorList>
    </citation>
    <scope>NUCLEOTIDE SEQUENCE [LARGE SCALE GENOMIC DNA]</scope>
    <source>
        <strain evidence="2 3">DSM 19022</strain>
    </source>
</reference>
<evidence type="ECO:0000313" key="3">
    <source>
        <dbReference type="Proteomes" id="UP000184442"/>
    </source>
</evidence>
<dbReference type="STRING" id="1122184.SAMN02745176_01180"/>
<evidence type="ECO:0000256" key="1">
    <source>
        <dbReference type="SAM" id="SignalP"/>
    </source>
</evidence>
<dbReference type="Proteomes" id="UP000184442">
    <property type="component" value="Unassembled WGS sequence"/>
</dbReference>
<keyword evidence="1" id="KW-0732">Signal</keyword>
<protein>
    <submittedName>
        <fullName evidence="2">Uncharacterized protein</fullName>
    </submittedName>
</protein>
<dbReference type="RefSeq" id="WP_139249926.1">
    <property type="nucleotide sequence ID" value="NZ_FQZS01000007.1"/>
</dbReference>
<gene>
    <name evidence="2" type="ORF">SAMN02745176_01180</name>
</gene>